<proteinExistence type="predicted"/>
<evidence type="ECO:0000256" key="1">
    <source>
        <dbReference type="SAM" id="MobiDB-lite"/>
    </source>
</evidence>
<dbReference type="AlphaFoldDB" id="A0AAP0H043"/>
<organism evidence="3 4">
    <name type="scientific">Deinandra increscens subsp. villosa</name>
    <dbReference type="NCBI Taxonomy" id="3103831"/>
    <lineage>
        <taxon>Eukaryota</taxon>
        <taxon>Viridiplantae</taxon>
        <taxon>Streptophyta</taxon>
        <taxon>Embryophyta</taxon>
        <taxon>Tracheophyta</taxon>
        <taxon>Spermatophyta</taxon>
        <taxon>Magnoliopsida</taxon>
        <taxon>eudicotyledons</taxon>
        <taxon>Gunneridae</taxon>
        <taxon>Pentapetalae</taxon>
        <taxon>asterids</taxon>
        <taxon>campanulids</taxon>
        <taxon>Asterales</taxon>
        <taxon>Asteraceae</taxon>
        <taxon>Asteroideae</taxon>
        <taxon>Heliantheae alliance</taxon>
        <taxon>Madieae</taxon>
        <taxon>Madiinae</taxon>
        <taxon>Deinandra</taxon>
    </lineage>
</organism>
<keyword evidence="2" id="KW-0732">Signal</keyword>
<protein>
    <submittedName>
        <fullName evidence="3">Uncharacterized protein</fullName>
    </submittedName>
</protein>
<dbReference type="PANTHER" id="PTHR33881:SF17">
    <property type="entry name" value="EGF-LIKE DOMAIN-CONTAINING PROTEIN"/>
    <property type="match status" value="1"/>
</dbReference>
<evidence type="ECO:0000313" key="3">
    <source>
        <dbReference type="EMBL" id="KAK9069763.1"/>
    </source>
</evidence>
<feature type="chain" id="PRO_5042981785" evidence="2">
    <location>
        <begin position="23"/>
        <end position="209"/>
    </location>
</feature>
<dbReference type="Proteomes" id="UP001408789">
    <property type="component" value="Unassembled WGS sequence"/>
</dbReference>
<reference evidence="3 4" key="1">
    <citation type="submission" date="2024-04" db="EMBL/GenBank/DDBJ databases">
        <title>The reference genome of an endangered Asteraceae, Deinandra increscens subsp. villosa, native to the Central Coast of California.</title>
        <authorList>
            <person name="Guilliams M."/>
            <person name="Hasenstab-Lehman K."/>
            <person name="Meyer R."/>
            <person name="Mcevoy S."/>
        </authorList>
    </citation>
    <scope>NUCLEOTIDE SEQUENCE [LARGE SCALE GENOMIC DNA]</scope>
    <source>
        <tissue evidence="3">Leaf</tissue>
    </source>
</reference>
<feature type="compositionally biased region" description="Pro residues" evidence="1">
    <location>
        <begin position="164"/>
        <end position="173"/>
    </location>
</feature>
<comment type="caution">
    <text evidence="3">The sequence shown here is derived from an EMBL/GenBank/DDBJ whole genome shotgun (WGS) entry which is preliminary data.</text>
</comment>
<dbReference type="PANTHER" id="PTHR33881">
    <property type="entry name" value="NEUROGENIC LOCUS NOTCH-LIKE PROTEIN"/>
    <property type="match status" value="1"/>
</dbReference>
<evidence type="ECO:0000313" key="4">
    <source>
        <dbReference type="Proteomes" id="UP001408789"/>
    </source>
</evidence>
<feature type="signal peptide" evidence="2">
    <location>
        <begin position="1"/>
        <end position="22"/>
    </location>
</feature>
<evidence type="ECO:0000256" key="2">
    <source>
        <dbReference type="SAM" id="SignalP"/>
    </source>
</evidence>
<keyword evidence="4" id="KW-1185">Reference proteome</keyword>
<feature type="region of interest" description="Disordered" evidence="1">
    <location>
        <begin position="156"/>
        <end position="183"/>
    </location>
</feature>
<name>A0AAP0H043_9ASTR</name>
<sequence>MNSNSCFWVLLCLFAFFSYSLQDVCQDKDCGEGKCVPDLILPDLLFHCECNVGWSTIMVGPMSFGSCIIPNCTVDFSCGGKYPPTPPLPPLNLTISPCSLVWCGDGDCVVNGTDHYCQCHDRAANLLHDPKLICMQQCYLEGDCAHLDLFPQPPPSSMAAPGGGPLPPSPPSPSSMASPNGRKNDASYTFTKLSTFLVAIFTGIFLSTT</sequence>
<dbReference type="EMBL" id="JBCNJP010000012">
    <property type="protein sequence ID" value="KAK9069763.1"/>
    <property type="molecule type" value="Genomic_DNA"/>
</dbReference>
<accession>A0AAP0H043</accession>
<gene>
    <name evidence="3" type="ORF">SSX86_010159</name>
</gene>